<organism evidence="1 2">
    <name type="scientific">Hyalomma asiaticum</name>
    <name type="common">Tick</name>
    <dbReference type="NCBI Taxonomy" id="266040"/>
    <lineage>
        <taxon>Eukaryota</taxon>
        <taxon>Metazoa</taxon>
        <taxon>Ecdysozoa</taxon>
        <taxon>Arthropoda</taxon>
        <taxon>Chelicerata</taxon>
        <taxon>Arachnida</taxon>
        <taxon>Acari</taxon>
        <taxon>Parasitiformes</taxon>
        <taxon>Ixodida</taxon>
        <taxon>Ixodoidea</taxon>
        <taxon>Ixodidae</taxon>
        <taxon>Hyalomminae</taxon>
        <taxon>Hyalomma</taxon>
    </lineage>
</organism>
<keyword evidence="2" id="KW-1185">Reference proteome</keyword>
<reference evidence="1" key="1">
    <citation type="submission" date="2020-05" db="EMBL/GenBank/DDBJ databases">
        <title>Large-scale comparative analyses of tick genomes elucidate their genetic diversity and vector capacities.</title>
        <authorList>
            <person name="Jia N."/>
            <person name="Wang J."/>
            <person name="Shi W."/>
            <person name="Du L."/>
            <person name="Sun Y."/>
            <person name="Zhan W."/>
            <person name="Jiang J."/>
            <person name="Wang Q."/>
            <person name="Zhang B."/>
            <person name="Ji P."/>
            <person name="Sakyi L.B."/>
            <person name="Cui X."/>
            <person name="Yuan T."/>
            <person name="Jiang B."/>
            <person name="Yang W."/>
            <person name="Lam T.T.-Y."/>
            <person name="Chang Q."/>
            <person name="Ding S."/>
            <person name="Wang X."/>
            <person name="Zhu J."/>
            <person name="Ruan X."/>
            <person name="Zhao L."/>
            <person name="Wei J."/>
            <person name="Que T."/>
            <person name="Du C."/>
            <person name="Cheng J."/>
            <person name="Dai P."/>
            <person name="Han X."/>
            <person name="Huang E."/>
            <person name="Gao Y."/>
            <person name="Liu J."/>
            <person name="Shao H."/>
            <person name="Ye R."/>
            <person name="Li L."/>
            <person name="Wei W."/>
            <person name="Wang X."/>
            <person name="Wang C."/>
            <person name="Yang T."/>
            <person name="Huo Q."/>
            <person name="Li W."/>
            <person name="Guo W."/>
            <person name="Chen H."/>
            <person name="Zhou L."/>
            <person name="Ni X."/>
            <person name="Tian J."/>
            <person name="Zhou Y."/>
            <person name="Sheng Y."/>
            <person name="Liu T."/>
            <person name="Pan Y."/>
            <person name="Xia L."/>
            <person name="Li J."/>
            <person name="Zhao F."/>
            <person name="Cao W."/>
        </authorList>
    </citation>
    <scope>NUCLEOTIDE SEQUENCE</scope>
    <source>
        <strain evidence="1">Hyas-2018</strain>
    </source>
</reference>
<protein>
    <submittedName>
        <fullName evidence="1">Uncharacterized protein</fullName>
    </submittedName>
</protein>
<dbReference type="Proteomes" id="UP000821845">
    <property type="component" value="Chromosome 8"/>
</dbReference>
<gene>
    <name evidence="1" type="ORF">HPB50_027062</name>
</gene>
<accession>A0ACB7RQP2</accession>
<evidence type="ECO:0000313" key="1">
    <source>
        <dbReference type="EMBL" id="KAH6924991.1"/>
    </source>
</evidence>
<comment type="caution">
    <text evidence="1">The sequence shown here is derived from an EMBL/GenBank/DDBJ whole genome shotgun (WGS) entry which is preliminary data.</text>
</comment>
<dbReference type="EMBL" id="CM023488">
    <property type="protein sequence ID" value="KAH6924991.1"/>
    <property type="molecule type" value="Genomic_DNA"/>
</dbReference>
<name>A0ACB7RQP2_HYAAI</name>
<sequence>MRGRRKRAPREKKFEKGGRRPSTRTLVTRKPRFRRGPMPTAVKPRARAHRGPSVLRWGIPKQSGAKRSLRWGLEWAHANLVEEFLHEQRARAAAEHAPSPTVAARNDRAITAHGGATAAAAGLIDHRSPAEEGPLSRSKSRTPPG</sequence>
<evidence type="ECO:0000313" key="2">
    <source>
        <dbReference type="Proteomes" id="UP000821845"/>
    </source>
</evidence>
<proteinExistence type="predicted"/>